<feature type="compositionally biased region" description="Basic and acidic residues" evidence="6">
    <location>
        <begin position="20"/>
        <end position="39"/>
    </location>
</feature>
<dbReference type="AlphaFoldDB" id="A0A0W0EZD7"/>
<accession>A0A0W0EZD7</accession>
<dbReference type="GO" id="GO:0008270">
    <property type="term" value="F:zinc ion binding"/>
    <property type="evidence" value="ECO:0007669"/>
    <property type="project" value="UniProtKB-KW"/>
</dbReference>
<evidence type="ECO:0000313" key="9">
    <source>
        <dbReference type="Proteomes" id="UP000054988"/>
    </source>
</evidence>
<dbReference type="InterPro" id="IPR017907">
    <property type="entry name" value="Znf_RING_CS"/>
</dbReference>
<dbReference type="eggNOG" id="ENOG502SR1D">
    <property type="taxonomic scope" value="Eukaryota"/>
</dbReference>
<protein>
    <recommendedName>
        <fullName evidence="7">RING-type domain-containing protein</fullName>
    </recommendedName>
</protein>
<feature type="compositionally biased region" description="Acidic residues" evidence="6">
    <location>
        <begin position="286"/>
        <end position="303"/>
    </location>
</feature>
<sequence length="365" mass="41878">MPVTRGKGNKAGLSSKMSRRNADVDEERFAASSDDDHGETSGGANIDVRNLFTRYDFCILYGGQQMRIDSFFNNTRKLVKQEVQILCRENTRLRRQLGAQEESGSPRKRSSPQLTNIEVAELKEKVKELEAAREKDLKRIKSLEDDTSLKREVEDLLSNLDDTFSLSEEDDAYKMRKLLRRFSALMQERALVPAKRGDFCCHCTTKITEPENISSMNCLHIICDTCLPQISNGSDQSIICSTCDELTSRDELRLVHLTEAERWDELQTVAAAFMALDSGHRHEQDTTEEERSENFINDEEEESASTTLANVQHSSSEYRPSDLEDTTQEYRPMSPDQKRKFLRKRHGTKFDEASTRSSKRLKTRR</sequence>
<evidence type="ECO:0000256" key="5">
    <source>
        <dbReference type="SAM" id="Coils"/>
    </source>
</evidence>
<feature type="compositionally biased region" description="Polar residues" evidence="6">
    <location>
        <begin position="304"/>
        <end position="318"/>
    </location>
</feature>
<feature type="region of interest" description="Disordered" evidence="6">
    <location>
        <begin position="1"/>
        <end position="45"/>
    </location>
</feature>
<name>A0A0W0EZD7_MONRR</name>
<evidence type="ECO:0000313" key="8">
    <source>
        <dbReference type="EMBL" id="KTB29431.1"/>
    </source>
</evidence>
<evidence type="ECO:0000256" key="6">
    <source>
        <dbReference type="SAM" id="MobiDB-lite"/>
    </source>
</evidence>
<feature type="region of interest" description="Disordered" evidence="6">
    <location>
        <begin position="279"/>
        <end position="365"/>
    </location>
</feature>
<evidence type="ECO:0000259" key="7">
    <source>
        <dbReference type="PROSITE" id="PS50089"/>
    </source>
</evidence>
<comment type="caution">
    <text evidence="8">The sequence shown here is derived from an EMBL/GenBank/DDBJ whole genome shotgun (WGS) entry which is preliminary data.</text>
</comment>
<evidence type="ECO:0000256" key="2">
    <source>
        <dbReference type="ARBA" id="ARBA00022771"/>
    </source>
</evidence>
<gene>
    <name evidence="8" type="ORF">WG66_18031</name>
</gene>
<evidence type="ECO:0000256" key="1">
    <source>
        <dbReference type="ARBA" id="ARBA00022723"/>
    </source>
</evidence>
<feature type="coiled-coil region" evidence="5">
    <location>
        <begin position="119"/>
        <end position="146"/>
    </location>
</feature>
<dbReference type="InterPro" id="IPR001841">
    <property type="entry name" value="Znf_RING"/>
</dbReference>
<reference evidence="8 9" key="1">
    <citation type="submission" date="2015-12" db="EMBL/GenBank/DDBJ databases">
        <title>Draft genome sequence of Moniliophthora roreri, the causal agent of frosty pod rot of cacao.</title>
        <authorList>
            <person name="Aime M.C."/>
            <person name="Diaz-Valderrama J.R."/>
            <person name="Kijpornyongpan T."/>
            <person name="Phillips-Mora W."/>
        </authorList>
    </citation>
    <scope>NUCLEOTIDE SEQUENCE [LARGE SCALE GENOMIC DNA]</scope>
    <source>
        <strain evidence="8 9">MCA 2952</strain>
    </source>
</reference>
<organism evidence="8 9">
    <name type="scientific">Moniliophthora roreri</name>
    <name type="common">Frosty pod rot fungus</name>
    <name type="synonym">Monilia roreri</name>
    <dbReference type="NCBI Taxonomy" id="221103"/>
    <lineage>
        <taxon>Eukaryota</taxon>
        <taxon>Fungi</taxon>
        <taxon>Dikarya</taxon>
        <taxon>Basidiomycota</taxon>
        <taxon>Agaricomycotina</taxon>
        <taxon>Agaricomycetes</taxon>
        <taxon>Agaricomycetidae</taxon>
        <taxon>Agaricales</taxon>
        <taxon>Marasmiineae</taxon>
        <taxon>Marasmiaceae</taxon>
        <taxon>Moniliophthora</taxon>
    </lineage>
</organism>
<evidence type="ECO:0000256" key="3">
    <source>
        <dbReference type="ARBA" id="ARBA00022833"/>
    </source>
</evidence>
<dbReference type="Proteomes" id="UP000054988">
    <property type="component" value="Unassembled WGS sequence"/>
</dbReference>
<keyword evidence="1" id="KW-0479">Metal-binding</keyword>
<keyword evidence="5" id="KW-0175">Coiled coil</keyword>
<keyword evidence="2 4" id="KW-0863">Zinc-finger</keyword>
<feature type="domain" description="RING-type" evidence="7">
    <location>
        <begin position="200"/>
        <end position="244"/>
    </location>
</feature>
<dbReference type="PROSITE" id="PS50089">
    <property type="entry name" value="ZF_RING_2"/>
    <property type="match status" value="1"/>
</dbReference>
<feature type="region of interest" description="Disordered" evidence="6">
    <location>
        <begin position="96"/>
        <end position="115"/>
    </location>
</feature>
<keyword evidence="3" id="KW-0862">Zinc</keyword>
<evidence type="ECO:0000256" key="4">
    <source>
        <dbReference type="PROSITE-ProRule" id="PRU00175"/>
    </source>
</evidence>
<proteinExistence type="predicted"/>
<dbReference type="PROSITE" id="PS00518">
    <property type="entry name" value="ZF_RING_1"/>
    <property type="match status" value="1"/>
</dbReference>
<dbReference type="EMBL" id="LATX01002433">
    <property type="protein sequence ID" value="KTB29431.1"/>
    <property type="molecule type" value="Genomic_DNA"/>
</dbReference>